<sequence>MKKALKSLNLPDAGRIENLSRQRAYVLSNNKLQLRLPAPQYSNYALMHAINDATTLALEEKRILDEMNRVMKQNEIPDEPDSASHLSISLLSVICCITFLLAL</sequence>
<dbReference type="AlphaFoldDB" id="I4DL88"/>
<accession>I4DL88</accession>
<proteinExistence type="evidence at transcript level"/>
<dbReference type="EMBL" id="AK402056">
    <property type="protein sequence ID" value="BAM18678.1"/>
    <property type="molecule type" value="mRNA"/>
</dbReference>
<protein>
    <submittedName>
        <fullName evidence="1">Uncharacterized protein</fullName>
    </submittedName>
</protein>
<evidence type="ECO:0000313" key="1">
    <source>
        <dbReference type="EMBL" id="BAM18678.1"/>
    </source>
</evidence>
<organism evidence="1">
    <name type="scientific">Papilio xuthus</name>
    <name type="common">Asian swallowtail butterfly</name>
    <dbReference type="NCBI Taxonomy" id="66420"/>
    <lineage>
        <taxon>Eukaryota</taxon>
        <taxon>Metazoa</taxon>
        <taxon>Ecdysozoa</taxon>
        <taxon>Arthropoda</taxon>
        <taxon>Hexapoda</taxon>
        <taxon>Insecta</taxon>
        <taxon>Pterygota</taxon>
        <taxon>Neoptera</taxon>
        <taxon>Endopterygota</taxon>
        <taxon>Lepidoptera</taxon>
        <taxon>Glossata</taxon>
        <taxon>Ditrysia</taxon>
        <taxon>Papilionoidea</taxon>
        <taxon>Papilionidae</taxon>
        <taxon>Papilioninae</taxon>
        <taxon>Papilio</taxon>
    </lineage>
</organism>
<name>I4DL88_PAPXU</name>
<reference evidence="1" key="1">
    <citation type="journal article" date="2012" name="BMC Biol.">
        <title>Comprehensive microarray-based analysis for stage-specific larval camouflage pattern-associated genes in the swallowtail butterfly, Papilio xuthus.</title>
        <authorList>
            <person name="Futahashi R."/>
            <person name="Shirataki H."/>
            <person name="Narita T."/>
            <person name="Mita K."/>
            <person name="Fujiwara H."/>
        </authorList>
    </citation>
    <scope>NUCLEOTIDE SEQUENCE</scope>
    <source>
        <tissue evidence="1">Epidermis</tissue>
    </source>
</reference>